<proteinExistence type="predicted"/>
<keyword evidence="3" id="KW-1185">Reference proteome</keyword>
<gene>
    <name evidence="2" type="ORF">GTW51_13845</name>
</gene>
<feature type="transmembrane region" description="Helical" evidence="1">
    <location>
        <begin position="12"/>
        <end position="31"/>
    </location>
</feature>
<reference evidence="2 3" key="1">
    <citation type="submission" date="2020-01" db="EMBL/GenBank/DDBJ databases">
        <title>Genomes of bacteria type strains.</title>
        <authorList>
            <person name="Chen J."/>
            <person name="Zhu S."/>
            <person name="Chen J."/>
        </authorList>
    </citation>
    <scope>NUCLEOTIDE SEQUENCE [LARGE SCALE GENOMIC DNA]</scope>
    <source>
        <strain evidence="2 3">KCTC 52919</strain>
    </source>
</reference>
<evidence type="ECO:0000256" key="1">
    <source>
        <dbReference type="SAM" id="Phobius"/>
    </source>
</evidence>
<keyword evidence="1" id="KW-0472">Membrane</keyword>
<comment type="caution">
    <text evidence="2">The sequence shown here is derived from an EMBL/GenBank/DDBJ whole genome shotgun (WGS) entry which is preliminary data.</text>
</comment>
<protein>
    <submittedName>
        <fullName evidence="2">Uncharacterized protein</fullName>
    </submittedName>
</protein>
<dbReference type="Proteomes" id="UP000476332">
    <property type="component" value="Unassembled WGS sequence"/>
</dbReference>
<dbReference type="AlphaFoldDB" id="A0A6L9MIR9"/>
<name>A0A6L9MIR9_9HYPH</name>
<sequence>MSSRIRDGTFATWLIIAIGLSLIALVAFTVASSKGYQRAYQQNEAENASYAQREGHYRSCLMLPSVEQARECAENAPEADRAERRAEEDLNAQREMADWAEGVLWATLASVGVTAVGIVFVWRSLNANTAAVDQARRANDIADQHSRADLRAWLIVKINSIGPIFRESDNIFVSVDASIENTGRSPATDLCFYIDIVSLFNNDPKLGPRWFDGATTSRRTGGGNDALGPNEVRSIRVDCVVHEKDFASAGEFLSLKYKMFIGVVYRTIIPNHECFTFKVLAIQGSTSIENGDPFHVEARWWDMASKMR</sequence>
<dbReference type="RefSeq" id="WP_163044545.1">
    <property type="nucleotide sequence ID" value="NZ_JAAAMJ010000010.1"/>
</dbReference>
<dbReference type="EMBL" id="JAAAMJ010000010">
    <property type="protein sequence ID" value="NDV87784.1"/>
    <property type="molecule type" value="Genomic_DNA"/>
</dbReference>
<evidence type="ECO:0000313" key="2">
    <source>
        <dbReference type="EMBL" id="NDV87784.1"/>
    </source>
</evidence>
<evidence type="ECO:0000313" key="3">
    <source>
        <dbReference type="Proteomes" id="UP000476332"/>
    </source>
</evidence>
<organism evidence="2 3">
    <name type="scientific">Aurantimonas aggregata</name>
    <dbReference type="NCBI Taxonomy" id="2047720"/>
    <lineage>
        <taxon>Bacteria</taxon>
        <taxon>Pseudomonadati</taxon>
        <taxon>Pseudomonadota</taxon>
        <taxon>Alphaproteobacteria</taxon>
        <taxon>Hyphomicrobiales</taxon>
        <taxon>Aurantimonadaceae</taxon>
        <taxon>Aurantimonas</taxon>
    </lineage>
</organism>
<keyword evidence="1" id="KW-1133">Transmembrane helix</keyword>
<accession>A0A6L9MIR9</accession>
<feature type="transmembrane region" description="Helical" evidence="1">
    <location>
        <begin position="103"/>
        <end position="122"/>
    </location>
</feature>
<keyword evidence="1" id="KW-0812">Transmembrane</keyword>